<dbReference type="EMBL" id="MZ130480">
    <property type="protein sequence ID" value="QWM89627.1"/>
    <property type="molecule type" value="Genomic_DNA"/>
</dbReference>
<proteinExistence type="predicted"/>
<dbReference type="KEGG" id="vg:75691560"/>
<protein>
    <submittedName>
        <fullName evidence="1">Uncharacterized protein</fullName>
    </submittedName>
</protein>
<accession>A0AAE7RVL1</accession>
<evidence type="ECO:0000313" key="2">
    <source>
        <dbReference type="Proteomes" id="UP000827372"/>
    </source>
</evidence>
<dbReference type="GeneID" id="75691560"/>
<name>A0AAE7RVL1_9CAUD</name>
<dbReference type="Proteomes" id="UP000827372">
    <property type="component" value="Segment"/>
</dbReference>
<gene>
    <name evidence="1" type="primary">gp_16397</name>
</gene>
<dbReference type="RefSeq" id="YP_010359199.1">
    <property type="nucleotide sequence ID" value="NC_062770.1"/>
</dbReference>
<organism evidence="1 2">
    <name type="scientific">uncultured phage cr91_1</name>
    <dbReference type="NCBI Taxonomy" id="2986403"/>
    <lineage>
        <taxon>Viruses</taxon>
        <taxon>Duplodnaviria</taxon>
        <taxon>Heunggongvirae</taxon>
        <taxon>Uroviricota</taxon>
        <taxon>Caudoviricetes</taxon>
        <taxon>Crassvirales</taxon>
        <taxon>Intestiviridae</taxon>
        <taxon>Crudevirinae</taxon>
        <taxon>Drivevirus</taxon>
        <taxon>Drivevirus gastrointestinalis</taxon>
    </lineage>
</organism>
<evidence type="ECO:0000313" key="1">
    <source>
        <dbReference type="EMBL" id="QWM89627.1"/>
    </source>
</evidence>
<reference evidence="1 2" key="1">
    <citation type="submission" date="2021-04" db="EMBL/GenBank/DDBJ databases">
        <authorList>
            <person name="Shkoporov A.N."/>
            <person name="Stockdale S.R."/>
            <person name="Guerin E."/>
            <person name="Ross R.P."/>
            <person name="Hill C."/>
        </authorList>
    </citation>
    <scope>NUCLEOTIDE SEQUENCE [LARGE SCALE GENOMIC DNA]</scope>
    <source>
        <strain evidence="2">cr91_1</strain>
    </source>
</reference>
<sequence>MPIYYRGKQVIHIIVITATVYRDKAASSFRYAYSYKYKNKTYFNTDEMLVKFIYKDNSTSKEVTSLGSVNESKTYDVAVCTNKKDLNLYLNANTPATDDGTEDIIPEIILKGVRSWNAQFKSLVDNKYYNYIKIPKDKLNDYNATFNNAKFLATIVNKPSTTDPEESTYSKIGIGISPLTINPDRAFGFNQFNKNGYWVNQIIYNKDEEVVVKNPVSGNHIVIDAPTTLTNYDVLIPIIYEGSDTTSYSHLSDLVISTAKVINVNCNVFMGIRLGVIYKGDGTRPYDFYKTDNIEYYDINFNKLEGRDYNIDNMIYLKNDTTQTVIERFRLEQKFSYWFYYNVVGLVLNPYFIIQPIQSSRHTISIRLMFKTDYNNYSNTFEFEY</sequence>
<keyword evidence="2" id="KW-1185">Reference proteome</keyword>